<feature type="compositionally biased region" description="Basic and acidic residues" evidence="1">
    <location>
        <begin position="67"/>
        <end position="131"/>
    </location>
</feature>
<evidence type="ECO:0000313" key="2">
    <source>
        <dbReference type="EMBL" id="AGW41984.1"/>
    </source>
</evidence>
<reference evidence="2 3" key="1">
    <citation type="journal article" date="2013" name="Genome Announc.">
        <title>Complete Genome Sequence of Leifsonia xyli subsp. cynodontis Strain DSM46306, a Gram-Positive Bacterial Pathogen of Grasses.</title>
        <authorList>
            <person name="Monteiro-Vitorello C.B."/>
            <person name="Zerillo M.M."/>
            <person name="Van Sluys M.A."/>
            <person name="Camargo L.E."/>
            <person name="Kitajima J.P."/>
        </authorList>
    </citation>
    <scope>NUCLEOTIDE SEQUENCE [LARGE SCALE GENOMIC DNA]</scope>
    <source>
        <strain evidence="2 3">DSM 46306</strain>
    </source>
</reference>
<feature type="compositionally biased region" description="Basic and acidic residues" evidence="1">
    <location>
        <begin position="28"/>
        <end position="50"/>
    </location>
</feature>
<organism evidence="2 3">
    <name type="scientific">Leifsonia xyli subsp. cynodontis DSM 46306</name>
    <dbReference type="NCBI Taxonomy" id="1389489"/>
    <lineage>
        <taxon>Bacteria</taxon>
        <taxon>Bacillati</taxon>
        <taxon>Actinomycetota</taxon>
        <taxon>Actinomycetes</taxon>
        <taxon>Micrococcales</taxon>
        <taxon>Microbacteriaceae</taxon>
        <taxon>Leifsonia</taxon>
    </lineage>
</organism>
<name>U3P903_LEIXC</name>
<keyword evidence="3" id="KW-1185">Reference proteome</keyword>
<sequence>MRGSAASQRADLPEAQLVERTAARQHRRGEERAEGGGDGGARERELDRRRALPPSRRHGVDQPGGERGAEEGEPHRDRGRGDAQRPDRHDDRERGTGVDAEKAVIGERVARESLHHRPGEAESEPGRHAEQRAGQPAADDHERVGTGPGRVGQRIEHHGRGDGARSHHETQQTGHEQHEDGDREAREGAPTPPAGRGGLPGATGARREDARGHRRVT</sequence>
<dbReference type="EMBL" id="CP006734">
    <property type="protein sequence ID" value="AGW41984.1"/>
    <property type="molecule type" value="Genomic_DNA"/>
</dbReference>
<dbReference type="AlphaFoldDB" id="U3P903"/>
<evidence type="ECO:0000313" key="3">
    <source>
        <dbReference type="Proteomes" id="UP000016743"/>
    </source>
</evidence>
<protein>
    <submittedName>
        <fullName evidence="2">Uncharacterized protein</fullName>
    </submittedName>
</protein>
<dbReference type="HOGENOM" id="CLU_1270997_0_0_11"/>
<feature type="compositionally biased region" description="Basic and acidic residues" evidence="1">
    <location>
        <begin position="153"/>
        <end position="187"/>
    </location>
</feature>
<proteinExistence type="predicted"/>
<evidence type="ECO:0000256" key="1">
    <source>
        <dbReference type="SAM" id="MobiDB-lite"/>
    </source>
</evidence>
<dbReference type="Proteomes" id="UP000016743">
    <property type="component" value="Chromosome"/>
</dbReference>
<dbReference type="KEGG" id="lxy:O159_19750"/>
<gene>
    <name evidence="2" type="ORF">O159_19750</name>
</gene>
<feature type="region of interest" description="Disordered" evidence="1">
    <location>
        <begin position="1"/>
        <end position="217"/>
    </location>
</feature>
<accession>U3P903</accession>